<dbReference type="NCBIfam" id="NF003507">
    <property type="entry name" value="PRK05170.2-5"/>
    <property type="match status" value="1"/>
</dbReference>
<accession>A0A840X0B2</accession>
<comment type="caution">
    <text evidence="2">The sequence shown here is derived from an EMBL/GenBank/DDBJ whole genome shotgun (WGS) entry which is preliminary data.</text>
</comment>
<evidence type="ECO:0000256" key="1">
    <source>
        <dbReference type="HAMAP-Rule" id="MF_00676"/>
    </source>
</evidence>
<dbReference type="NCBIfam" id="NF003501">
    <property type="entry name" value="PRK05170.1-5"/>
    <property type="match status" value="1"/>
</dbReference>
<dbReference type="PIRSF" id="PIRSF006173">
    <property type="entry name" value="UCP006173"/>
    <property type="match status" value="1"/>
</dbReference>
<dbReference type="Proteomes" id="UP000553766">
    <property type="component" value="Unassembled WGS sequence"/>
</dbReference>
<dbReference type="EMBL" id="JACIJS010000001">
    <property type="protein sequence ID" value="MBB5514097.1"/>
    <property type="molecule type" value="Genomic_DNA"/>
</dbReference>
<reference evidence="2 3" key="1">
    <citation type="submission" date="2020-08" db="EMBL/GenBank/DDBJ databases">
        <title>Genomic Encyclopedia of Type Strains, Phase IV (KMG-IV): sequencing the most valuable type-strain genomes for metagenomic binning, comparative biology and taxonomic classification.</title>
        <authorList>
            <person name="Goeker M."/>
        </authorList>
    </citation>
    <scope>NUCLEOTIDE SEQUENCE [LARGE SCALE GENOMIC DNA]</scope>
    <source>
        <strain evidence="2 3">DSM 103377</strain>
    </source>
</reference>
<evidence type="ECO:0000313" key="3">
    <source>
        <dbReference type="Proteomes" id="UP000553766"/>
    </source>
</evidence>
<name>A0A840X0B2_9RHOB</name>
<dbReference type="InterPro" id="IPR005358">
    <property type="entry name" value="Puta_zinc/iron-chelating_dom"/>
</dbReference>
<sequence>MTLRPKFWTRPLDTLSRLEWEALCDGCGKCCLLKLEDEDTGKVHYTDVSCRLLDCDTARCGNYPLRKQLVKDCVVITPDNIDDIAVWMPASCAYRRLWEGKSLPDWHPLLTGTPKSVAQAGHSVAGRVTPEYQVDEDDLPNYIIEDMAAEDTS</sequence>
<keyword evidence="3" id="KW-1185">Reference proteome</keyword>
<dbReference type="HAMAP" id="MF_00676">
    <property type="entry name" value="UPF0260"/>
    <property type="match status" value="1"/>
</dbReference>
<dbReference type="RefSeq" id="WP_184007361.1">
    <property type="nucleotide sequence ID" value="NZ_JACIJS010000001.1"/>
</dbReference>
<dbReference type="InterPro" id="IPR008228">
    <property type="entry name" value="UCP006173"/>
</dbReference>
<evidence type="ECO:0000313" key="2">
    <source>
        <dbReference type="EMBL" id="MBB5514097.1"/>
    </source>
</evidence>
<dbReference type="Pfam" id="PF03692">
    <property type="entry name" value="CxxCxxCC"/>
    <property type="match status" value="1"/>
</dbReference>
<dbReference type="AlphaFoldDB" id="A0A840X0B2"/>
<organism evidence="2 3">
    <name type="scientific">Rubricella aquisinus</name>
    <dbReference type="NCBI Taxonomy" id="2028108"/>
    <lineage>
        <taxon>Bacteria</taxon>
        <taxon>Pseudomonadati</taxon>
        <taxon>Pseudomonadota</taxon>
        <taxon>Alphaproteobacteria</taxon>
        <taxon>Rhodobacterales</taxon>
        <taxon>Paracoccaceae</taxon>
        <taxon>Rubricella</taxon>
    </lineage>
</organism>
<protein>
    <recommendedName>
        <fullName evidence="1">UPF0260 protein FHS89_000095</fullName>
    </recommendedName>
</protein>
<dbReference type="PANTHER" id="PTHR37421:SF1">
    <property type="entry name" value="UPF0260 PROTEIN YCGN"/>
    <property type="match status" value="1"/>
</dbReference>
<dbReference type="PANTHER" id="PTHR37421">
    <property type="entry name" value="UPF0260 PROTEIN YCGN"/>
    <property type="match status" value="1"/>
</dbReference>
<gene>
    <name evidence="2" type="ORF">FHS89_000095</name>
</gene>
<proteinExistence type="inferred from homology"/>
<comment type="similarity">
    <text evidence="1">Belongs to the UPF0260 family.</text>
</comment>